<feature type="compositionally biased region" description="Basic residues" evidence="1">
    <location>
        <begin position="647"/>
        <end position="662"/>
    </location>
</feature>
<feature type="region of interest" description="Disordered" evidence="1">
    <location>
        <begin position="348"/>
        <end position="411"/>
    </location>
</feature>
<dbReference type="AlphaFoldDB" id="A0A8H4IW25"/>
<evidence type="ECO:0000313" key="3">
    <source>
        <dbReference type="Proteomes" id="UP000572817"/>
    </source>
</evidence>
<feature type="compositionally biased region" description="Basic and acidic residues" evidence="1">
    <location>
        <begin position="237"/>
        <end position="253"/>
    </location>
</feature>
<accession>A0A8H4IW25</accession>
<feature type="region of interest" description="Disordered" evidence="1">
    <location>
        <begin position="1"/>
        <end position="45"/>
    </location>
</feature>
<feature type="region of interest" description="Disordered" evidence="1">
    <location>
        <begin position="633"/>
        <end position="662"/>
    </location>
</feature>
<protein>
    <submittedName>
        <fullName evidence="2">Uncharacterized protein</fullName>
    </submittedName>
</protein>
<feature type="compositionally biased region" description="Polar residues" evidence="1">
    <location>
        <begin position="441"/>
        <end position="453"/>
    </location>
</feature>
<feature type="compositionally biased region" description="Polar residues" evidence="1">
    <location>
        <begin position="1"/>
        <end position="34"/>
    </location>
</feature>
<organism evidence="2 3">
    <name type="scientific">Botryosphaeria dothidea</name>
    <dbReference type="NCBI Taxonomy" id="55169"/>
    <lineage>
        <taxon>Eukaryota</taxon>
        <taxon>Fungi</taxon>
        <taxon>Dikarya</taxon>
        <taxon>Ascomycota</taxon>
        <taxon>Pezizomycotina</taxon>
        <taxon>Dothideomycetes</taxon>
        <taxon>Dothideomycetes incertae sedis</taxon>
        <taxon>Botryosphaeriales</taxon>
        <taxon>Botryosphaeriaceae</taxon>
        <taxon>Botryosphaeria</taxon>
    </lineage>
</organism>
<reference evidence="2" key="1">
    <citation type="submission" date="2020-04" db="EMBL/GenBank/DDBJ databases">
        <title>Genome Assembly and Annotation of Botryosphaeria dothidea sdau 11-99, a Latent Pathogen of Apple Fruit Ring Rot in China.</title>
        <authorList>
            <person name="Yu C."/>
            <person name="Diao Y."/>
            <person name="Lu Q."/>
            <person name="Zhao J."/>
            <person name="Cui S."/>
            <person name="Peng C."/>
            <person name="He B."/>
            <person name="Liu H."/>
        </authorList>
    </citation>
    <scope>NUCLEOTIDE SEQUENCE [LARGE SCALE GENOMIC DNA]</scope>
    <source>
        <strain evidence="2">Sdau11-99</strain>
    </source>
</reference>
<proteinExistence type="predicted"/>
<dbReference type="Proteomes" id="UP000572817">
    <property type="component" value="Unassembled WGS sequence"/>
</dbReference>
<feature type="compositionally biased region" description="Polar residues" evidence="1">
    <location>
        <begin position="633"/>
        <end position="642"/>
    </location>
</feature>
<feature type="compositionally biased region" description="Basic residues" evidence="1">
    <location>
        <begin position="220"/>
        <end position="236"/>
    </location>
</feature>
<comment type="caution">
    <text evidence="2">The sequence shown here is derived from an EMBL/GenBank/DDBJ whole genome shotgun (WGS) entry which is preliminary data.</text>
</comment>
<evidence type="ECO:0000313" key="2">
    <source>
        <dbReference type="EMBL" id="KAF4308675.1"/>
    </source>
</evidence>
<evidence type="ECO:0000256" key="1">
    <source>
        <dbReference type="SAM" id="MobiDB-lite"/>
    </source>
</evidence>
<name>A0A8H4IW25_9PEZI</name>
<dbReference type="EMBL" id="WWBZ02000022">
    <property type="protein sequence ID" value="KAF4308675.1"/>
    <property type="molecule type" value="Genomic_DNA"/>
</dbReference>
<feature type="compositionally biased region" description="Low complexity" evidence="1">
    <location>
        <begin position="97"/>
        <end position="110"/>
    </location>
</feature>
<feature type="compositionally biased region" description="Basic residues" evidence="1">
    <location>
        <begin position="348"/>
        <end position="358"/>
    </location>
</feature>
<feature type="region of interest" description="Disordered" evidence="1">
    <location>
        <begin position="482"/>
        <end position="503"/>
    </location>
</feature>
<sequence length="662" mass="74079">MDSNFVPRTTSPHQRNDSTVTKTIGHENTSTHSPSYKPFARDIPSNRARRTVDDYVTLIADARRPAGSNSSGRSWNHLTFFSKFGRRKSKRTEGCSTPPIYGTIPTTGRPSSSLPSELPKWEKDPLEPSLSDHPMLRGSPFGESDLYFTIPQLLGSPSRSLNIDSAEKDELDRMEQEALRALCGYREVLLRVERGHGFHTEHQPPTENNVHANDEENRGRIRRSRSFRQLFNRKKSQRDDPREQQEEKKEAEASGRLSRSSSFKQKILGRVNRAHINQIQDGLNASEGIRRSLTFGKRHRRSLSIPEGVQAHRDEEYVLNPQDEALVIPLHPHRDERITERELHHKQITQAKSRHTPHKSCSSLKGIKDGSLKKPQTNAQGHQLAEKRRRTRSPFPFKGDASSWSDSEDDSSLFPDIPWSYSSGPARTHLENVSASPIAISSNGSRSEIQTSPEVPPTDLLSGEGEKSNELVVEKSVNRIKSIDKRDSKSPLQPGDCSISNETNADVCKDHTPASSGYIFCCICRNSSAVMESLQTAPEDATVAATLETPTTTAATVTAKYMRNMKSTERFRSDGQSGDTGYREISGMEGSVCRVCRDLIEEVVDLRQEGLEAGIPLDAAAYVKLKNAQARLTSNEITSPQQEPGKRSKSRFISRIPKLKRE</sequence>
<keyword evidence="3" id="KW-1185">Reference proteome</keyword>
<feature type="region of interest" description="Disordered" evidence="1">
    <location>
        <begin position="441"/>
        <end position="469"/>
    </location>
</feature>
<gene>
    <name evidence="2" type="ORF">GTA08_BOTSDO04047</name>
</gene>
<feature type="region of interest" description="Disordered" evidence="1">
    <location>
        <begin position="89"/>
        <end position="133"/>
    </location>
</feature>
<feature type="region of interest" description="Disordered" evidence="1">
    <location>
        <begin position="197"/>
        <end position="264"/>
    </location>
</feature>